<dbReference type="AlphaFoldDB" id="A0A2N5WXH3"/>
<feature type="transmembrane region" description="Helical" evidence="1">
    <location>
        <begin position="106"/>
        <end position="126"/>
    </location>
</feature>
<feature type="transmembrane region" description="Helical" evidence="1">
    <location>
        <begin position="53"/>
        <end position="75"/>
    </location>
</feature>
<evidence type="ECO:0000256" key="1">
    <source>
        <dbReference type="SAM" id="Phobius"/>
    </source>
</evidence>
<feature type="transmembrane region" description="Helical" evidence="1">
    <location>
        <begin position="244"/>
        <end position="262"/>
    </location>
</feature>
<evidence type="ECO:0008006" key="4">
    <source>
        <dbReference type="Google" id="ProtNLM"/>
    </source>
</evidence>
<dbReference type="Pfam" id="PF11168">
    <property type="entry name" value="DUF2955"/>
    <property type="match status" value="1"/>
</dbReference>
<dbReference type="EMBL" id="PKUS01000041">
    <property type="protein sequence ID" value="PLW66944.1"/>
    <property type="molecule type" value="Genomic_DNA"/>
</dbReference>
<evidence type="ECO:0000313" key="2">
    <source>
        <dbReference type="EMBL" id="PLW66944.1"/>
    </source>
</evidence>
<feature type="transmembrane region" description="Helical" evidence="1">
    <location>
        <begin position="303"/>
        <end position="324"/>
    </location>
</feature>
<feature type="transmembrane region" description="Helical" evidence="1">
    <location>
        <begin position="171"/>
        <end position="199"/>
    </location>
</feature>
<feature type="transmembrane region" description="Helical" evidence="1">
    <location>
        <begin position="274"/>
        <end position="291"/>
    </location>
</feature>
<sequence>MHIAAKRVFRLSLTVALSLAVAYGSAQTMPFMAPLFAFILGAAPRPPMGPKGLLGLLLALCVMLSSGLLLIPMLLHYPVTALLVALCGLFFANYVTLHLGKPQVGVLLTIGVTLISAMGLMGYGIAVLLIKAMCINIAVAVLCQWLVYPLFPEEGPTPAPPPPPRPLQSSWLALRATLIVFPSYLLVLSNPAMYAPIIMKSVALGQQVSETDVRSAGRELLGSTLMAALLAIIMWYCLKLLPNLWMFFLWTLAFSVFIVARVYGVAKTRYSPGFWSNVLITLLIFIGPAVGDTESGKDPYKASAVRLGLFVGVTLYAWLTLVFLDWLRERQESRQQALPGAETE</sequence>
<reference evidence="2 3" key="1">
    <citation type="submission" date="2018-01" db="EMBL/GenBank/DDBJ databases">
        <title>The draft genome sequence of Halioglobus lutimaris HF004.</title>
        <authorList>
            <person name="Du Z.-J."/>
            <person name="Shi M.-J."/>
        </authorList>
    </citation>
    <scope>NUCLEOTIDE SEQUENCE [LARGE SCALE GENOMIC DNA]</scope>
    <source>
        <strain evidence="2 3">HF004</strain>
    </source>
</reference>
<accession>A0A2N5WXH3</accession>
<feature type="transmembrane region" description="Helical" evidence="1">
    <location>
        <begin position="82"/>
        <end position="100"/>
    </location>
</feature>
<dbReference type="OrthoDB" id="8958423at2"/>
<organism evidence="2 3">
    <name type="scientific">Pseudohalioglobus lutimaris</name>
    <dbReference type="NCBI Taxonomy" id="1737061"/>
    <lineage>
        <taxon>Bacteria</taxon>
        <taxon>Pseudomonadati</taxon>
        <taxon>Pseudomonadota</taxon>
        <taxon>Gammaproteobacteria</taxon>
        <taxon>Cellvibrionales</taxon>
        <taxon>Halieaceae</taxon>
        <taxon>Pseudohalioglobus</taxon>
    </lineage>
</organism>
<name>A0A2N5WXH3_9GAMM</name>
<feature type="transmembrane region" description="Helical" evidence="1">
    <location>
        <begin position="133"/>
        <end position="151"/>
    </location>
</feature>
<protein>
    <recommendedName>
        <fullName evidence="4">DUF2955 domain-containing protein</fullName>
    </recommendedName>
</protein>
<keyword evidence="3" id="KW-1185">Reference proteome</keyword>
<dbReference type="Proteomes" id="UP000235005">
    <property type="component" value="Unassembled WGS sequence"/>
</dbReference>
<keyword evidence="1" id="KW-0812">Transmembrane</keyword>
<keyword evidence="1" id="KW-1133">Transmembrane helix</keyword>
<evidence type="ECO:0000313" key="3">
    <source>
        <dbReference type="Proteomes" id="UP000235005"/>
    </source>
</evidence>
<gene>
    <name evidence="2" type="ORF">C0039_19230</name>
</gene>
<keyword evidence="1" id="KW-0472">Membrane</keyword>
<proteinExistence type="predicted"/>
<feature type="transmembrane region" description="Helical" evidence="1">
    <location>
        <begin position="220"/>
        <end position="238"/>
    </location>
</feature>
<comment type="caution">
    <text evidence="2">The sequence shown here is derived from an EMBL/GenBank/DDBJ whole genome shotgun (WGS) entry which is preliminary data.</text>
</comment>
<dbReference type="InterPro" id="IPR022604">
    <property type="entry name" value="DUF2955"/>
</dbReference>